<protein>
    <submittedName>
        <fullName evidence="1">Uncharacterized protein</fullName>
    </submittedName>
</protein>
<evidence type="ECO:0000313" key="1">
    <source>
        <dbReference type="EMBL" id="SJL14981.1"/>
    </source>
</evidence>
<accession>A0A284S1U0</accession>
<dbReference type="AlphaFoldDB" id="A0A284S1U0"/>
<organism evidence="1 2">
    <name type="scientific">Armillaria ostoyae</name>
    <name type="common">Armillaria root rot fungus</name>
    <dbReference type="NCBI Taxonomy" id="47428"/>
    <lineage>
        <taxon>Eukaryota</taxon>
        <taxon>Fungi</taxon>
        <taxon>Dikarya</taxon>
        <taxon>Basidiomycota</taxon>
        <taxon>Agaricomycotina</taxon>
        <taxon>Agaricomycetes</taxon>
        <taxon>Agaricomycetidae</taxon>
        <taxon>Agaricales</taxon>
        <taxon>Marasmiineae</taxon>
        <taxon>Physalacriaceae</taxon>
        <taxon>Armillaria</taxon>
    </lineage>
</organism>
<dbReference type="EMBL" id="FUEG01000026">
    <property type="protein sequence ID" value="SJL14981.1"/>
    <property type="molecule type" value="Genomic_DNA"/>
</dbReference>
<reference evidence="2" key="1">
    <citation type="journal article" date="2017" name="Nat. Ecol. Evol.">
        <title>Genome expansion and lineage-specific genetic innovations in the forest pathogenic fungi Armillaria.</title>
        <authorList>
            <person name="Sipos G."/>
            <person name="Prasanna A.N."/>
            <person name="Walter M.C."/>
            <person name="O'Connor E."/>
            <person name="Balint B."/>
            <person name="Krizsan K."/>
            <person name="Kiss B."/>
            <person name="Hess J."/>
            <person name="Varga T."/>
            <person name="Slot J."/>
            <person name="Riley R."/>
            <person name="Boka B."/>
            <person name="Rigling D."/>
            <person name="Barry K."/>
            <person name="Lee J."/>
            <person name="Mihaltcheva S."/>
            <person name="LaButti K."/>
            <person name="Lipzen A."/>
            <person name="Waldron R."/>
            <person name="Moloney N.M."/>
            <person name="Sperisen C."/>
            <person name="Kredics L."/>
            <person name="Vagvoelgyi C."/>
            <person name="Patrignani A."/>
            <person name="Fitzpatrick D."/>
            <person name="Nagy I."/>
            <person name="Doyle S."/>
            <person name="Anderson J.B."/>
            <person name="Grigoriev I.V."/>
            <person name="Gueldener U."/>
            <person name="Muensterkoetter M."/>
            <person name="Nagy L.G."/>
        </authorList>
    </citation>
    <scope>NUCLEOTIDE SEQUENCE [LARGE SCALE GENOMIC DNA]</scope>
    <source>
        <strain evidence="2">C18/9</strain>
    </source>
</reference>
<sequence>MDPNARLIRRSIRSRCTKISLSRYRFPPGFALPTLRFFVDELPLEELSGAEK</sequence>
<evidence type="ECO:0000313" key="2">
    <source>
        <dbReference type="Proteomes" id="UP000219338"/>
    </source>
</evidence>
<keyword evidence="2" id="KW-1185">Reference proteome</keyword>
<name>A0A284S1U0_ARMOS</name>
<proteinExistence type="predicted"/>
<gene>
    <name evidence="1" type="ORF">ARMOST_18459</name>
</gene>
<dbReference type="Proteomes" id="UP000219338">
    <property type="component" value="Unassembled WGS sequence"/>
</dbReference>